<protein>
    <submittedName>
        <fullName evidence="1">Uncharacterized protein</fullName>
    </submittedName>
</protein>
<comment type="caution">
    <text evidence="1">The sequence shown here is derived from an EMBL/GenBank/DDBJ whole genome shotgun (WGS) entry which is preliminary data.</text>
</comment>
<organism evidence="1 2">
    <name type="scientific">Punica granatum</name>
    <name type="common">Pomegranate</name>
    <dbReference type="NCBI Taxonomy" id="22663"/>
    <lineage>
        <taxon>Eukaryota</taxon>
        <taxon>Viridiplantae</taxon>
        <taxon>Streptophyta</taxon>
        <taxon>Embryophyta</taxon>
        <taxon>Tracheophyta</taxon>
        <taxon>Spermatophyta</taxon>
        <taxon>Magnoliopsida</taxon>
        <taxon>eudicotyledons</taxon>
        <taxon>Gunneridae</taxon>
        <taxon>Pentapetalae</taxon>
        <taxon>rosids</taxon>
        <taxon>malvids</taxon>
        <taxon>Myrtales</taxon>
        <taxon>Lythraceae</taxon>
        <taxon>Punica</taxon>
    </lineage>
</organism>
<accession>A0A2I0JZ04</accession>
<reference evidence="1 2" key="1">
    <citation type="submission" date="2017-11" db="EMBL/GenBank/DDBJ databases">
        <title>De-novo sequencing of pomegranate (Punica granatum L.) genome.</title>
        <authorList>
            <person name="Akparov Z."/>
            <person name="Amiraslanov A."/>
            <person name="Hajiyeva S."/>
            <person name="Abbasov M."/>
            <person name="Kaur K."/>
            <person name="Hamwieh A."/>
            <person name="Solovyev V."/>
            <person name="Salamov A."/>
            <person name="Braich B."/>
            <person name="Kosarev P."/>
            <person name="Mahmoud A."/>
            <person name="Hajiyev E."/>
            <person name="Babayeva S."/>
            <person name="Izzatullayeva V."/>
            <person name="Mammadov A."/>
            <person name="Mammadov A."/>
            <person name="Sharifova S."/>
            <person name="Ojaghi J."/>
            <person name="Eynullazada K."/>
            <person name="Bayramov B."/>
            <person name="Abdulazimova A."/>
            <person name="Shahmuradov I."/>
        </authorList>
    </citation>
    <scope>NUCLEOTIDE SEQUENCE [LARGE SCALE GENOMIC DNA]</scope>
    <source>
        <strain evidence="2">cv. AG2017</strain>
        <tissue evidence="1">Leaf</tissue>
    </source>
</reference>
<evidence type="ECO:0000313" key="2">
    <source>
        <dbReference type="Proteomes" id="UP000233551"/>
    </source>
</evidence>
<evidence type="ECO:0000313" key="1">
    <source>
        <dbReference type="EMBL" id="PKI61482.1"/>
    </source>
</evidence>
<sequence length="129" mass="13642">MAQILVAGNLTWAVVTRIGTTTAPNCPSLSSKSSKKKREIWDDLAWTVVAGIGATTALLSHSSLISGLIKLRAEDGAPIMRWGMVVVIEVTPSKSKEPRNRSSFDFGDCGPNCGHHPPIGVDGDLCGGR</sequence>
<keyword evidence="2" id="KW-1185">Reference proteome</keyword>
<proteinExistence type="predicted"/>
<dbReference type="AlphaFoldDB" id="A0A2I0JZ04"/>
<dbReference type="Proteomes" id="UP000233551">
    <property type="component" value="Unassembled WGS sequence"/>
</dbReference>
<dbReference type="EMBL" id="PGOL01001035">
    <property type="protein sequence ID" value="PKI61482.1"/>
    <property type="molecule type" value="Genomic_DNA"/>
</dbReference>
<name>A0A2I0JZ04_PUNGR</name>
<gene>
    <name evidence="1" type="ORF">CRG98_018165</name>
</gene>